<feature type="transmembrane region" description="Helical" evidence="1">
    <location>
        <begin position="163"/>
        <end position="182"/>
    </location>
</feature>
<keyword evidence="1" id="KW-0812">Transmembrane</keyword>
<dbReference type="InterPro" id="IPR000160">
    <property type="entry name" value="GGDEF_dom"/>
</dbReference>
<protein>
    <submittedName>
        <fullName evidence="3">Diguanylate cyclase (GGDEF)-like protein</fullName>
    </submittedName>
</protein>
<evidence type="ECO:0000259" key="2">
    <source>
        <dbReference type="PROSITE" id="PS50887"/>
    </source>
</evidence>
<dbReference type="InterPro" id="IPR050469">
    <property type="entry name" value="Diguanylate_Cyclase"/>
</dbReference>
<evidence type="ECO:0000313" key="3">
    <source>
        <dbReference type="EMBL" id="MBP2114055.1"/>
    </source>
</evidence>
<proteinExistence type="predicted"/>
<name>A0ABS4NX81_9BACL</name>
<keyword evidence="1" id="KW-1133">Transmembrane helix</keyword>
<dbReference type="PANTHER" id="PTHR45138">
    <property type="entry name" value="REGULATORY COMPONENTS OF SENSORY TRANSDUCTION SYSTEM"/>
    <property type="match status" value="1"/>
</dbReference>
<dbReference type="InterPro" id="IPR043128">
    <property type="entry name" value="Rev_trsase/Diguanyl_cyclase"/>
</dbReference>
<dbReference type="Proteomes" id="UP000773462">
    <property type="component" value="Unassembled WGS sequence"/>
</dbReference>
<evidence type="ECO:0000256" key="1">
    <source>
        <dbReference type="SAM" id="Phobius"/>
    </source>
</evidence>
<feature type="domain" description="GGDEF" evidence="2">
    <location>
        <begin position="241"/>
        <end position="372"/>
    </location>
</feature>
<dbReference type="EMBL" id="JAGGLV010000015">
    <property type="protein sequence ID" value="MBP2114055.1"/>
    <property type="molecule type" value="Genomic_DNA"/>
</dbReference>
<dbReference type="NCBIfam" id="TIGR00254">
    <property type="entry name" value="GGDEF"/>
    <property type="match status" value="1"/>
</dbReference>
<organism evidence="3 4">
    <name type="scientific">Paenibacillus silagei</name>
    <dbReference type="NCBI Taxonomy" id="1670801"/>
    <lineage>
        <taxon>Bacteria</taxon>
        <taxon>Bacillati</taxon>
        <taxon>Bacillota</taxon>
        <taxon>Bacilli</taxon>
        <taxon>Bacillales</taxon>
        <taxon>Paenibacillaceae</taxon>
        <taxon>Paenibacillus</taxon>
    </lineage>
</organism>
<accession>A0ABS4NX81</accession>
<dbReference type="SMART" id="SM00267">
    <property type="entry name" value="GGDEF"/>
    <property type="match status" value="1"/>
</dbReference>
<gene>
    <name evidence="3" type="ORF">J2Z70_004216</name>
</gene>
<feature type="transmembrane region" description="Helical" evidence="1">
    <location>
        <begin position="58"/>
        <end position="80"/>
    </location>
</feature>
<dbReference type="PROSITE" id="PS50887">
    <property type="entry name" value="GGDEF"/>
    <property type="match status" value="1"/>
</dbReference>
<dbReference type="Pfam" id="PF00990">
    <property type="entry name" value="GGDEF"/>
    <property type="match status" value="1"/>
</dbReference>
<feature type="transmembrane region" description="Helical" evidence="1">
    <location>
        <begin position="87"/>
        <end position="104"/>
    </location>
</feature>
<dbReference type="Gene3D" id="3.30.70.270">
    <property type="match status" value="1"/>
</dbReference>
<keyword evidence="1" id="KW-0472">Membrane</keyword>
<dbReference type="SUPFAM" id="SSF55073">
    <property type="entry name" value="Nucleotide cyclase"/>
    <property type="match status" value="1"/>
</dbReference>
<dbReference type="CDD" id="cd01949">
    <property type="entry name" value="GGDEF"/>
    <property type="match status" value="1"/>
</dbReference>
<dbReference type="PANTHER" id="PTHR45138:SF9">
    <property type="entry name" value="DIGUANYLATE CYCLASE DGCM-RELATED"/>
    <property type="match status" value="1"/>
</dbReference>
<evidence type="ECO:0000313" key="4">
    <source>
        <dbReference type="Proteomes" id="UP000773462"/>
    </source>
</evidence>
<dbReference type="InterPro" id="IPR029787">
    <property type="entry name" value="Nucleotide_cyclase"/>
</dbReference>
<reference evidence="3 4" key="1">
    <citation type="submission" date="2021-03" db="EMBL/GenBank/DDBJ databases">
        <title>Genomic Encyclopedia of Type Strains, Phase IV (KMG-IV): sequencing the most valuable type-strain genomes for metagenomic binning, comparative biology and taxonomic classification.</title>
        <authorList>
            <person name="Goeker M."/>
        </authorList>
    </citation>
    <scope>NUCLEOTIDE SEQUENCE [LARGE SCALE GENOMIC DNA]</scope>
    <source>
        <strain evidence="3 4">DSM 101953</strain>
    </source>
</reference>
<feature type="transmembrane region" description="Helical" evidence="1">
    <location>
        <begin position="28"/>
        <end position="52"/>
    </location>
</feature>
<sequence>MRALRLRDYMGPSETSAHRQAKWVKRFLYTYWLVIALHFLAQLGSFVCLPYPMGAHEFYYDVLLYPTLLMSAVVGLTQLVDVAAPRYSFVLLFVAGTIIAMMIIHLNMDIRIIGALMLLPIIASAIFFRLDLTLFTSALQAAAFFILYRWDYWFKYYLTDFDLIAIPLFLLVGTLVAGIIIINGRELASDLEATLTAKQDLMIENAVIRKLSTTDALTGLYNHISFHEFYEKALEYGSQGAPFHLALVDIDNFKQINDKYGHRTGDMVLARVAQIIKDHISPADIAARYGGEEFAILLFEKSFEEAYALIEQVRQELSHTSHEEMERGAVTVSIGLKSYDEGTTKEKLFEEVDNLLYTAKHSGKNTTLTPMTQRNAV</sequence>
<comment type="caution">
    <text evidence="3">The sequence shown here is derived from an EMBL/GenBank/DDBJ whole genome shotgun (WGS) entry which is preliminary data.</text>
</comment>
<feature type="transmembrane region" description="Helical" evidence="1">
    <location>
        <begin position="133"/>
        <end position="151"/>
    </location>
</feature>
<keyword evidence="4" id="KW-1185">Reference proteome</keyword>